<dbReference type="Proteomes" id="UP000177907">
    <property type="component" value="Unassembled WGS sequence"/>
</dbReference>
<evidence type="ECO:0000256" key="1">
    <source>
        <dbReference type="SAM" id="Phobius"/>
    </source>
</evidence>
<dbReference type="AlphaFoldDB" id="A0A1F6NWW5"/>
<comment type="caution">
    <text evidence="2">The sequence shown here is derived from an EMBL/GenBank/DDBJ whole genome shotgun (WGS) entry which is preliminary data.</text>
</comment>
<accession>A0A1F6NWW5</accession>
<dbReference type="EMBL" id="MFQZ01000005">
    <property type="protein sequence ID" value="OGH88134.1"/>
    <property type="molecule type" value="Genomic_DNA"/>
</dbReference>
<evidence type="ECO:0000313" key="2">
    <source>
        <dbReference type="EMBL" id="OGH88134.1"/>
    </source>
</evidence>
<evidence type="ECO:0000313" key="3">
    <source>
        <dbReference type="Proteomes" id="UP000177907"/>
    </source>
</evidence>
<reference evidence="2 3" key="1">
    <citation type="journal article" date="2016" name="Nat. Commun.">
        <title>Thousands of microbial genomes shed light on interconnected biogeochemical processes in an aquifer system.</title>
        <authorList>
            <person name="Anantharaman K."/>
            <person name="Brown C.T."/>
            <person name="Hug L.A."/>
            <person name="Sharon I."/>
            <person name="Castelle C.J."/>
            <person name="Probst A.J."/>
            <person name="Thomas B.C."/>
            <person name="Singh A."/>
            <person name="Wilkins M.J."/>
            <person name="Karaoz U."/>
            <person name="Brodie E.L."/>
            <person name="Williams K.H."/>
            <person name="Hubbard S.S."/>
            <person name="Banfield J.F."/>
        </authorList>
    </citation>
    <scope>NUCLEOTIDE SEQUENCE [LARGE SCALE GENOMIC DNA]</scope>
</reference>
<keyword evidence="1" id="KW-0472">Membrane</keyword>
<proteinExistence type="predicted"/>
<dbReference type="STRING" id="1798704.A3J93_00115"/>
<gene>
    <name evidence="2" type="ORF">A3J93_00115</name>
</gene>
<organism evidence="2 3">
    <name type="scientific">Candidatus Magasanikbacteria bacterium RIFOXYC2_FULL_42_28</name>
    <dbReference type="NCBI Taxonomy" id="1798704"/>
    <lineage>
        <taxon>Bacteria</taxon>
        <taxon>Candidatus Magasanikiibacteriota</taxon>
    </lineage>
</organism>
<feature type="transmembrane region" description="Helical" evidence="1">
    <location>
        <begin position="43"/>
        <end position="60"/>
    </location>
</feature>
<keyword evidence="1" id="KW-1133">Transmembrane helix</keyword>
<protein>
    <submittedName>
        <fullName evidence="2">Uncharacterized protein</fullName>
    </submittedName>
</protein>
<name>A0A1F6NWW5_9BACT</name>
<sequence length="64" mass="7723">MAQLFPVVNTREMVSSTVPIAFEFVWAFLKAVVYFFWLFLKVFWLPIIIILFLFGFLLLIKYRK</sequence>
<keyword evidence="1" id="KW-0812">Transmembrane</keyword>
<feature type="transmembrane region" description="Helical" evidence="1">
    <location>
        <begin position="20"/>
        <end position="37"/>
    </location>
</feature>